<keyword evidence="1" id="KW-0732">Signal</keyword>
<dbReference type="PANTHER" id="PTHR43698:SF1">
    <property type="entry name" value="BLL4564 PROTEIN"/>
    <property type="match status" value="1"/>
</dbReference>
<dbReference type="Proteomes" id="UP001060104">
    <property type="component" value="Chromosome"/>
</dbReference>
<dbReference type="EMBL" id="CP103141">
    <property type="protein sequence ID" value="UVQ72478.1"/>
    <property type="molecule type" value="Genomic_DNA"/>
</dbReference>
<feature type="domain" description="Carboxymuconolactone decarboxylase-like" evidence="2">
    <location>
        <begin position="289"/>
        <end position="358"/>
    </location>
</feature>
<evidence type="ECO:0000313" key="3">
    <source>
        <dbReference type="EMBL" id="UVQ72478.1"/>
    </source>
</evidence>
<name>A0ABY5T3N8_9BACE</name>
<evidence type="ECO:0000256" key="1">
    <source>
        <dbReference type="SAM" id="SignalP"/>
    </source>
</evidence>
<gene>
    <name evidence="3" type="ORF">NXY30_15505</name>
</gene>
<dbReference type="SUPFAM" id="SSF51182">
    <property type="entry name" value="RmlC-like cupins"/>
    <property type="match status" value="1"/>
</dbReference>
<evidence type="ECO:0000259" key="2">
    <source>
        <dbReference type="Pfam" id="PF02627"/>
    </source>
</evidence>
<dbReference type="InterPro" id="IPR047263">
    <property type="entry name" value="HNL-like_cupin"/>
</dbReference>
<dbReference type="CDD" id="cd02233">
    <property type="entry name" value="cupin_HNL-like"/>
    <property type="match status" value="1"/>
</dbReference>
<dbReference type="InterPro" id="IPR011051">
    <property type="entry name" value="RmlC_Cupin_sf"/>
</dbReference>
<feature type="domain" description="Carboxymuconolactone decarboxylase-like" evidence="2">
    <location>
        <begin position="167"/>
        <end position="229"/>
    </location>
</feature>
<dbReference type="SUPFAM" id="SSF69118">
    <property type="entry name" value="AhpD-like"/>
    <property type="match status" value="1"/>
</dbReference>
<dbReference type="RefSeq" id="WP_258902491.1">
    <property type="nucleotide sequence ID" value="NZ_CP103141.1"/>
</dbReference>
<reference evidence="3" key="1">
    <citation type="submission" date="2022-08" db="EMBL/GenBank/DDBJ databases">
        <title>Genome Sequencing of Bacteroides fragilis Group Isolates with Nanopore Technology.</title>
        <authorList>
            <person name="Tisza M.J."/>
            <person name="Smith D."/>
            <person name="Dekker J.P."/>
        </authorList>
    </citation>
    <scope>NUCLEOTIDE SEQUENCE</scope>
    <source>
        <strain evidence="3">BFG-527</strain>
    </source>
</reference>
<protein>
    <submittedName>
        <fullName evidence="3">Carboxymuconolactone decarboxylase family protein</fullName>
    </submittedName>
</protein>
<dbReference type="Gene3D" id="1.20.1290.10">
    <property type="entry name" value="AhpD-like"/>
    <property type="match status" value="1"/>
</dbReference>
<feature type="signal peptide" evidence="1">
    <location>
        <begin position="1"/>
        <end position="21"/>
    </location>
</feature>
<feature type="chain" id="PRO_5045465179" evidence="1">
    <location>
        <begin position="22"/>
        <end position="379"/>
    </location>
</feature>
<dbReference type="InterPro" id="IPR014710">
    <property type="entry name" value="RmlC-like_jellyroll"/>
</dbReference>
<keyword evidence="4" id="KW-1185">Reference proteome</keyword>
<proteinExistence type="predicted"/>
<dbReference type="Gene3D" id="2.60.120.10">
    <property type="entry name" value="Jelly Rolls"/>
    <property type="match status" value="1"/>
</dbReference>
<sequence length="379" mass="41845">MKISNLFFMAMLCASSATVYAQTAEIFRQPYPLGEKLSPNPNFTGDVWLASLSEQKELNVPMANVTFEPGCRNSWHSHKAGQLLIATAGIGYYQEKGQPARRLYPGDIVEIAPDIVHWHGAAPDSWFAHIAITTNPKTNVAVWLDPVSDEQYSKVTSESENRYAETNKVLTDREQAIVAIASYTGKGDLEHLKPALAEALETGMTINEINEVLIHAYAYCGFPRSLRAIQTFMQVVDERKANGMNDPVGREASAIKDSNSRYERGRDVLAEISGVPTDAPKAGYAVFAPTIERFLKEHLFADLFERDLLTYRERELATVSILAGVGGVEPMAVGHMSICLHLGITAEQISALLNIVEMNLGKTYSEPLRGVLNQLTKEQ</sequence>
<dbReference type="InterPro" id="IPR029032">
    <property type="entry name" value="AhpD-like"/>
</dbReference>
<evidence type="ECO:0000313" key="4">
    <source>
        <dbReference type="Proteomes" id="UP001060104"/>
    </source>
</evidence>
<organism evidence="3 4">
    <name type="scientific">Bacteroides faecis</name>
    <dbReference type="NCBI Taxonomy" id="674529"/>
    <lineage>
        <taxon>Bacteria</taxon>
        <taxon>Pseudomonadati</taxon>
        <taxon>Bacteroidota</taxon>
        <taxon>Bacteroidia</taxon>
        <taxon>Bacteroidales</taxon>
        <taxon>Bacteroidaceae</taxon>
        <taxon>Bacteroides</taxon>
    </lineage>
</organism>
<accession>A0ABY5T3N8</accession>
<dbReference type="PANTHER" id="PTHR43698">
    <property type="entry name" value="RIBD C-TERMINAL DOMAIN CONTAINING PROTEIN"/>
    <property type="match status" value="1"/>
</dbReference>
<dbReference type="Pfam" id="PF02627">
    <property type="entry name" value="CMD"/>
    <property type="match status" value="2"/>
</dbReference>
<dbReference type="InterPro" id="IPR003779">
    <property type="entry name" value="CMD-like"/>
</dbReference>